<feature type="transmembrane region" description="Helical" evidence="8">
    <location>
        <begin position="91"/>
        <end position="110"/>
    </location>
</feature>
<evidence type="ECO:0000256" key="2">
    <source>
        <dbReference type="ARBA" id="ARBA00007935"/>
    </source>
</evidence>
<keyword evidence="10" id="KW-1185">Reference proteome</keyword>
<dbReference type="GO" id="GO:0022857">
    <property type="term" value="F:transmembrane transporter activity"/>
    <property type="evidence" value="ECO:0007669"/>
    <property type="project" value="InterPro"/>
</dbReference>
<dbReference type="FunFam" id="1.10.3470.10:FF:000001">
    <property type="entry name" value="Vitamin B12 ABC transporter permease BtuC"/>
    <property type="match status" value="1"/>
</dbReference>
<name>A0A923HWC7_9FIRM</name>
<gene>
    <name evidence="9" type="ORF">GH810_05775</name>
</gene>
<evidence type="ECO:0000256" key="8">
    <source>
        <dbReference type="SAM" id="Phobius"/>
    </source>
</evidence>
<evidence type="ECO:0000256" key="5">
    <source>
        <dbReference type="ARBA" id="ARBA00022692"/>
    </source>
</evidence>
<comment type="caution">
    <text evidence="9">The sequence shown here is derived from an EMBL/GenBank/DDBJ whole genome shotgun (WGS) entry which is preliminary data.</text>
</comment>
<dbReference type="OrthoDB" id="9792889at2"/>
<dbReference type="CDD" id="cd06550">
    <property type="entry name" value="TM_ABC_iron-siderophores_like"/>
    <property type="match status" value="1"/>
</dbReference>
<sequence length="333" mass="35124">MFSTILFLIILVALVSLTLGEYSIPLSQIKDLFIAKITSTPLDATEQKAATVLFLIRIPRIILALLVGAALAASGAAFQGVFKNPMVSPDILGVAGGAGLGAAIALLIGLPTIGVHVLSFLFGIGAVLLVMTLSKLVGRGQNTILIMVLSGVVISSIFSALISLIKYLADANAKLPEITFWLMGSFARSGSYNNILVMGFVLLIGGIPLMLYRWQLNVLTFGDEEALSIGIDVKKTRAGIICCASLLTASSVCLCGTIGWVGLIMPHITRMIVGPNYKALLPITLLSGGLFMLIVDNVARLLVPGELPIGILTSLIGAPLFIYMLFKGNRNLA</sequence>
<dbReference type="EMBL" id="WJBD01000005">
    <property type="protein sequence ID" value="MBC3887814.1"/>
    <property type="molecule type" value="Genomic_DNA"/>
</dbReference>
<organism evidence="9 10">
    <name type="scientific">Acetobacterium paludosum</name>
    <dbReference type="NCBI Taxonomy" id="52693"/>
    <lineage>
        <taxon>Bacteria</taxon>
        <taxon>Bacillati</taxon>
        <taxon>Bacillota</taxon>
        <taxon>Clostridia</taxon>
        <taxon>Eubacteriales</taxon>
        <taxon>Eubacteriaceae</taxon>
        <taxon>Acetobacterium</taxon>
    </lineage>
</organism>
<reference evidence="9" key="1">
    <citation type="submission" date="2019-10" db="EMBL/GenBank/DDBJ databases">
        <authorList>
            <person name="Ross D.E."/>
            <person name="Gulliver D."/>
        </authorList>
    </citation>
    <scope>NUCLEOTIDE SEQUENCE</scope>
    <source>
        <strain evidence="9">DER-2019</strain>
    </source>
</reference>
<dbReference type="AlphaFoldDB" id="A0A923HWC7"/>
<feature type="transmembrane region" description="Helical" evidence="8">
    <location>
        <begin position="238"/>
        <end position="265"/>
    </location>
</feature>
<proteinExistence type="inferred from homology"/>
<comment type="similarity">
    <text evidence="2">Belongs to the binding-protein-dependent transport system permease family. FecCD subfamily.</text>
</comment>
<keyword evidence="3" id="KW-0813">Transport</keyword>
<evidence type="ECO:0000256" key="6">
    <source>
        <dbReference type="ARBA" id="ARBA00022989"/>
    </source>
</evidence>
<accession>A0A923HWC7</accession>
<evidence type="ECO:0000256" key="4">
    <source>
        <dbReference type="ARBA" id="ARBA00022475"/>
    </source>
</evidence>
<dbReference type="Proteomes" id="UP000616595">
    <property type="component" value="Unassembled WGS sequence"/>
</dbReference>
<dbReference type="PANTHER" id="PTHR30472:SF70">
    <property type="entry name" value="MOLYBDATE IMPORT SYSTEM PERMEASE PROTEIN MOLB"/>
    <property type="match status" value="1"/>
</dbReference>
<evidence type="ECO:0000313" key="10">
    <source>
        <dbReference type="Proteomes" id="UP000616595"/>
    </source>
</evidence>
<dbReference type="PANTHER" id="PTHR30472">
    <property type="entry name" value="FERRIC ENTEROBACTIN TRANSPORT SYSTEM PERMEASE PROTEIN"/>
    <property type="match status" value="1"/>
</dbReference>
<dbReference type="Pfam" id="PF01032">
    <property type="entry name" value="FecCD"/>
    <property type="match status" value="1"/>
</dbReference>
<dbReference type="GO" id="GO:0033214">
    <property type="term" value="P:siderophore-iron import into cell"/>
    <property type="evidence" value="ECO:0007669"/>
    <property type="project" value="TreeGrafter"/>
</dbReference>
<feature type="transmembrane region" description="Helical" evidence="8">
    <location>
        <begin position="189"/>
        <end position="212"/>
    </location>
</feature>
<evidence type="ECO:0000256" key="7">
    <source>
        <dbReference type="ARBA" id="ARBA00023136"/>
    </source>
</evidence>
<dbReference type="SUPFAM" id="SSF81345">
    <property type="entry name" value="ABC transporter involved in vitamin B12 uptake, BtuC"/>
    <property type="match status" value="1"/>
</dbReference>
<dbReference type="GO" id="GO:0005886">
    <property type="term" value="C:plasma membrane"/>
    <property type="evidence" value="ECO:0007669"/>
    <property type="project" value="UniProtKB-SubCell"/>
</dbReference>
<protein>
    <submittedName>
        <fullName evidence="9">Iron chelate uptake ABC transporter family permease subunit</fullName>
    </submittedName>
</protein>
<feature type="transmembrane region" description="Helical" evidence="8">
    <location>
        <begin position="277"/>
        <end position="295"/>
    </location>
</feature>
<keyword evidence="7 8" id="KW-0472">Membrane</keyword>
<keyword evidence="4" id="KW-1003">Cell membrane</keyword>
<feature type="transmembrane region" description="Helical" evidence="8">
    <location>
        <begin position="116"/>
        <end position="137"/>
    </location>
</feature>
<feature type="transmembrane region" description="Helical" evidence="8">
    <location>
        <begin position="307"/>
        <end position="326"/>
    </location>
</feature>
<dbReference type="InterPro" id="IPR000522">
    <property type="entry name" value="ABC_transptr_permease_BtuC"/>
</dbReference>
<reference evidence="9" key="2">
    <citation type="submission" date="2020-10" db="EMBL/GenBank/DDBJ databases">
        <title>Comparative genomics of the Acetobacterium genus.</title>
        <authorList>
            <person name="Marshall C."/>
            <person name="May H."/>
            <person name="Norman S."/>
        </authorList>
    </citation>
    <scope>NUCLEOTIDE SEQUENCE</scope>
    <source>
        <strain evidence="9">DER-2019</strain>
    </source>
</reference>
<evidence type="ECO:0000313" key="9">
    <source>
        <dbReference type="EMBL" id="MBC3887814.1"/>
    </source>
</evidence>
<feature type="transmembrane region" description="Helical" evidence="8">
    <location>
        <begin position="144"/>
        <end position="169"/>
    </location>
</feature>
<evidence type="ECO:0000256" key="3">
    <source>
        <dbReference type="ARBA" id="ARBA00022448"/>
    </source>
</evidence>
<dbReference type="InterPro" id="IPR037294">
    <property type="entry name" value="ABC_BtuC-like"/>
</dbReference>
<evidence type="ECO:0000256" key="1">
    <source>
        <dbReference type="ARBA" id="ARBA00004651"/>
    </source>
</evidence>
<keyword evidence="6 8" id="KW-1133">Transmembrane helix</keyword>
<keyword evidence="5 8" id="KW-0812">Transmembrane</keyword>
<dbReference type="Gene3D" id="1.10.3470.10">
    <property type="entry name" value="ABC transporter involved in vitamin B12 uptake, BtuC"/>
    <property type="match status" value="1"/>
</dbReference>
<feature type="transmembrane region" description="Helical" evidence="8">
    <location>
        <begin position="61"/>
        <end position="82"/>
    </location>
</feature>
<comment type="subcellular location">
    <subcellularLocation>
        <location evidence="1">Cell membrane</location>
        <topology evidence="1">Multi-pass membrane protein</topology>
    </subcellularLocation>
</comment>